<evidence type="ECO:0000259" key="1">
    <source>
        <dbReference type="Pfam" id="PF13271"/>
    </source>
</evidence>
<dbReference type="Proteomes" id="UP000198771">
    <property type="component" value="Unassembled WGS sequence"/>
</dbReference>
<dbReference type="AlphaFoldDB" id="A0A1G6ASV5"/>
<gene>
    <name evidence="2" type="ORF">SAMN05660653_00535</name>
</gene>
<keyword evidence="3" id="KW-1185">Reference proteome</keyword>
<evidence type="ECO:0000313" key="2">
    <source>
        <dbReference type="EMBL" id="SDB11419.1"/>
    </source>
</evidence>
<name>A0A1G6ASV5_9BACT</name>
<organism evidence="2 3">
    <name type="scientific">Desulfonatronum thiosulfatophilum</name>
    <dbReference type="NCBI Taxonomy" id="617002"/>
    <lineage>
        <taxon>Bacteria</taxon>
        <taxon>Pseudomonadati</taxon>
        <taxon>Thermodesulfobacteriota</taxon>
        <taxon>Desulfovibrionia</taxon>
        <taxon>Desulfovibrionales</taxon>
        <taxon>Desulfonatronaceae</taxon>
        <taxon>Desulfonatronum</taxon>
    </lineage>
</organism>
<dbReference type="EMBL" id="FMXO01000003">
    <property type="protein sequence ID" value="SDB11419.1"/>
    <property type="molecule type" value="Genomic_DNA"/>
</dbReference>
<dbReference type="Pfam" id="PF13271">
    <property type="entry name" value="DUF4062"/>
    <property type="match status" value="1"/>
</dbReference>
<accession>A0A1G6ASV5</accession>
<dbReference type="STRING" id="617002.SAMN05660653_00535"/>
<dbReference type="OrthoDB" id="72299at2"/>
<dbReference type="InterPro" id="IPR025139">
    <property type="entry name" value="DUF4062"/>
</dbReference>
<feature type="domain" description="DUF4062" evidence="1">
    <location>
        <begin position="3"/>
        <end position="70"/>
    </location>
</feature>
<sequence length="299" mass="34434">MHRARTIDALRALAVHVEAMELWLAKPDDPLTVCLDLVGKCDVYVCVVAQRYGSETADGLSYTETEYDLAVEAGKAVLVFISDDDHPIPPKFVDKGEAATKLDRFKARLRDRHLVTSFTTAEDLAHRVVESVRGLLHERGVKDAELLDLRDFWDKIESQWEALDPPDLRVDFVKEADPLQLLTGLEEQIAGIENFHRVISESYGRLESDLHEFLGRIGCDPAKIDEVPYYENPFYSRDWEWVTLFPNRLRTCELLLAQMRVKWLEEIGQTERWTPEHERHLREAKRALQRAVSQAVLID</sequence>
<proteinExistence type="predicted"/>
<evidence type="ECO:0000313" key="3">
    <source>
        <dbReference type="Proteomes" id="UP000198771"/>
    </source>
</evidence>
<reference evidence="2 3" key="1">
    <citation type="submission" date="2016-10" db="EMBL/GenBank/DDBJ databases">
        <authorList>
            <person name="de Groot N.N."/>
        </authorList>
    </citation>
    <scope>NUCLEOTIDE SEQUENCE [LARGE SCALE GENOMIC DNA]</scope>
    <source>
        <strain evidence="2 3">ASO4-2</strain>
    </source>
</reference>
<protein>
    <recommendedName>
        <fullName evidence="1">DUF4062 domain-containing protein</fullName>
    </recommendedName>
</protein>